<reference evidence="1 2" key="1">
    <citation type="submission" date="2023-08" db="EMBL/GenBank/DDBJ databases">
        <title>Complete genome sequence of Geobacillus thermodenitrificans K1041, a genetically tractable strain representative of the genus Geobacillus.</title>
        <authorList>
            <person name="Kani S."/>
            <person name="Suzuki H."/>
        </authorList>
    </citation>
    <scope>NUCLEOTIDE SEQUENCE [LARGE SCALE GENOMIC DNA]</scope>
    <source>
        <strain evidence="1 2">K1041</strain>
    </source>
</reference>
<evidence type="ECO:0000313" key="1">
    <source>
        <dbReference type="EMBL" id="WMV74856.1"/>
    </source>
</evidence>
<gene>
    <name evidence="1" type="ORF">HSX42_11170</name>
</gene>
<keyword evidence="2" id="KW-1185">Reference proteome</keyword>
<dbReference type="Proteomes" id="UP001297580">
    <property type="component" value="Chromosome"/>
</dbReference>
<protein>
    <submittedName>
        <fullName evidence="1">Uncharacterized protein</fullName>
    </submittedName>
</protein>
<dbReference type="RefSeq" id="WP_029761792.1">
    <property type="nucleotide sequence ID" value="NZ_CP017690.1"/>
</dbReference>
<proteinExistence type="predicted"/>
<sequence length="149" mass="16881">MKLPNGITGFYHANVDPPPPQVDGKPFKQLCFDVAIRSGGKIIDFKSPQYPANFYYAQVQMVDDPLYILLNAHYPYLAVASTVECGNIQFIDHPVIDEQFSPFYQVLQSAELNAPIHPNLISGLNSAELEQISYWKPKTIGEIIFNYWD</sequence>
<dbReference type="EMBL" id="CP133461">
    <property type="protein sequence ID" value="WMV74856.1"/>
    <property type="molecule type" value="Genomic_DNA"/>
</dbReference>
<name>A0ABY9Q9B9_GEOTD</name>
<organism evidence="1 2">
    <name type="scientific">Geobacillus thermodenitrificans</name>
    <dbReference type="NCBI Taxonomy" id="33940"/>
    <lineage>
        <taxon>Bacteria</taxon>
        <taxon>Bacillati</taxon>
        <taxon>Bacillota</taxon>
        <taxon>Bacilli</taxon>
        <taxon>Bacillales</taxon>
        <taxon>Anoxybacillaceae</taxon>
        <taxon>Geobacillus</taxon>
    </lineage>
</organism>
<evidence type="ECO:0000313" key="2">
    <source>
        <dbReference type="Proteomes" id="UP001297580"/>
    </source>
</evidence>
<dbReference type="GeneID" id="87623910"/>
<accession>A0ABY9Q9B9</accession>